<dbReference type="STRING" id="485913.Krac_10891"/>
<dbReference type="RefSeq" id="WP_007905877.1">
    <property type="nucleotide sequence ID" value="NZ_ADVG01000001.1"/>
</dbReference>
<evidence type="ECO:0000313" key="2">
    <source>
        <dbReference type="Proteomes" id="UP000004508"/>
    </source>
</evidence>
<dbReference type="Proteomes" id="UP000004508">
    <property type="component" value="Unassembled WGS sequence"/>
</dbReference>
<gene>
    <name evidence="1" type="ORF">Krac_10891</name>
</gene>
<dbReference type="AlphaFoldDB" id="D6TIT4"/>
<dbReference type="InParanoid" id="D6TIT4"/>
<keyword evidence="2" id="KW-1185">Reference proteome</keyword>
<proteinExistence type="predicted"/>
<comment type="caution">
    <text evidence="1">The sequence shown here is derived from an EMBL/GenBank/DDBJ whole genome shotgun (WGS) entry which is preliminary data.</text>
</comment>
<protein>
    <submittedName>
        <fullName evidence="1">Uncharacterized protein</fullName>
    </submittedName>
</protein>
<evidence type="ECO:0000313" key="1">
    <source>
        <dbReference type="EMBL" id="EFH89341.1"/>
    </source>
</evidence>
<dbReference type="EMBL" id="ADVG01000001">
    <property type="protein sequence ID" value="EFH89341.1"/>
    <property type="molecule type" value="Genomic_DNA"/>
</dbReference>
<reference evidence="1 2" key="1">
    <citation type="journal article" date="2011" name="Stand. Genomic Sci.">
        <title>Non-contiguous finished genome sequence and contextual data of the filamentous soil bacterium Ktedonobacter racemifer type strain (SOSP1-21).</title>
        <authorList>
            <person name="Chang Y.J."/>
            <person name="Land M."/>
            <person name="Hauser L."/>
            <person name="Chertkov O."/>
            <person name="Del Rio T.G."/>
            <person name="Nolan M."/>
            <person name="Copeland A."/>
            <person name="Tice H."/>
            <person name="Cheng J.F."/>
            <person name="Lucas S."/>
            <person name="Han C."/>
            <person name="Goodwin L."/>
            <person name="Pitluck S."/>
            <person name="Ivanova N."/>
            <person name="Ovchinikova G."/>
            <person name="Pati A."/>
            <person name="Chen A."/>
            <person name="Palaniappan K."/>
            <person name="Mavromatis K."/>
            <person name="Liolios K."/>
            <person name="Brettin T."/>
            <person name="Fiebig A."/>
            <person name="Rohde M."/>
            <person name="Abt B."/>
            <person name="Goker M."/>
            <person name="Detter J.C."/>
            <person name="Woyke T."/>
            <person name="Bristow J."/>
            <person name="Eisen J.A."/>
            <person name="Markowitz V."/>
            <person name="Hugenholtz P."/>
            <person name="Kyrpides N.C."/>
            <person name="Klenk H.P."/>
            <person name="Lapidus A."/>
        </authorList>
    </citation>
    <scope>NUCLEOTIDE SEQUENCE [LARGE SCALE GENOMIC DNA]</scope>
    <source>
        <strain evidence="2">DSM 44963</strain>
    </source>
</reference>
<accession>D6TIT4</accession>
<name>D6TIT4_KTERA</name>
<organism evidence="1 2">
    <name type="scientific">Ktedonobacter racemifer DSM 44963</name>
    <dbReference type="NCBI Taxonomy" id="485913"/>
    <lineage>
        <taxon>Bacteria</taxon>
        <taxon>Bacillati</taxon>
        <taxon>Chloroflexota</taxon>
        <taxon>Ktedonobacteria</taxon>
        <taxon>Ktedonobacterales</taxon>
        <taxon>Ktedonobacteraceae</taxon>
        <taxon>Ktedonobacter</taxon>
    </lineage>
</organism>
<sequence length="95" mass="10348">MVGDVVFEVGREGLGTGWYCVLCARHLLGDEIVDAYLIGPCRVGSVFVPELRSWLDVTVVDGSASTDLSGRGCCQCLYTQGWRVVDRDGAQVVFF</sequence>